<proteinExistence type="predicted"/>
<dbReference type="NCBIfam" id="TIGR03054">
    <property type="entry name" value="photo_alph_chp1"/>
    <property type="match status" value="1"/>
</dbReference>
<dbReference type="AlphaFoldDB" id="A0A395LNY9"/>
<organism evidence="2 3">
    <name type="scientific">Alteriqipengyuania lutimaris</name>
    <dbReference type="NCBI Taxonomy" id="1538146"/>
    <lineage>
        <taxon>Bacteria</taxon>
        <taxon>Pseudomonadati</taxon>
        <taxon>Pseudomonadota</taxon>
        <taxon>Alphaproteobacteria</taxon>
        <taxon>Sphingomonadales</taxon>
        <taxon>Erythrobacteraceae</taxon>
        <taxon>Alteriqipengyuania</taxon>
    </lineage>
</organism>
<dbReference type="EMBL" id="QRBB01000001">
    <property type="protein sequence ID" value="RDS77244.1"/>
    <property type="molecule type" value="Genomic_DNA"/>
</dbReference>
<dbReference type="OrthoDB" id="7848123at2"/>
<dbReference type="RefSeq" id="WP_115491465.1">
    <property type="nucleotide sequence ID" value="NZ_JACHWW010000001.1"/>
</dbReference>
<evidence type="ECO:0000313" key="3">
    <source>
        <dbReference type="Proteomes" id="UP000254101"/>
    </source>
</evidence>
<comment type="caution">
    <text evidence="2">The sequence shown here is derived from an EMBL/GenBank/DDBJ whole genome shotgun (WGS) entry which is preliminary data.</text>
</comment>
<dbReference type="InterPro" id="IPR017495">
    <property type="entry name" value="PuhC"/>
</dbReference>
<protein>
    <submittedName>
        <fullName evidence="2">Photosynthetic complex assembly protein</fullName>
    </submittedName>
</protein>
<keyword evidence="1" id="KW-1133">Transmembrane helix</keyword>
<keyword evidence="1" id="KW-0472">Membrane</keyword>
<evidence type="ECO:0000313" key="2">
    <source>
        <dbReference type="EMBL" id="RDS77244.1"/>
    </source>
</evidence>
<sequence>MSLDHDHDEDIPRVPLMMIGGIALLSVALATAASFGFVARDAVPETSRAMAGTQALAKRSLFFSDTSDGAVLVEDGATREHIARIEPGTGGFIRSTMRSLVHVRMRKGIGPETPFELTRWDDGGLTLSDPTTGETRELMGFGATNRAAFAVLLEREAG</sequence>
<name>A0A395LNY9_9SPHN</name>
<dbReference type="Proteomes" id="UP000254101">
    <property type="component" value="Unassembled WGS sequence"/>
</dbReference>
<gene>
    <name evidence="2" type="ORF">DL238_06205</name>
</gene>
<feature type="transmembrane region" description="Helical" evidence="1">
    <location>
        <begin position="16"/>
        <end position="38"/>
    </location>
</feature>
<keyword evidence="3" id="KW-1185">Reference proteome</keyword>
<reference evidence="2 3" key="1">
    <citation type="submission" date="2018-07" db="EMBL/GenBank/DDBJ databases">
        <title>Erythrobacter nanhaiensis sp. nov., a novel member of the genus Erythrobacter isolated from the South China Sea.</title>
        <authorList>
            <person name="Chen X."/>
            <person name="Liu J."/>
        </authorList>
    </citation>
    <scope>NUCLEOTIDE SEQUENCE [LARGE SCALE GENOMIC DNA]</scope>
    <source>
        <strain evidence="2 3">S-5</strain>
    </source>
</reference>
<keyword evidence="1" id="KW-0812">Transmembrane</keyword>
<accession>A0A395LNY9</accession>
<evidence type="ECO:0000256" key="1">
    <source>
        <dbReference type="SAM" id="Phobius"/>
    </source>
</evidence>